<gene>
    <name evidence="1" type="ORF">AN403_6007</name>
</gene>
<dbReference type="EMBL" id="LJXB01000042">
    <property type="protein sequence ID" value="KPU61916.1"/>
    <property type="molecule type" value="Genomic_DNA"/>
</dbReference>
<proteinExistence type="predicted"/>
<organism evidence="1 2">
    <name type="scientific">Pseudomonas fluorescens</name>
    <dbReference type="NCBI Taxonomy" id="294"/>
    <lineage>
        <taxon>Bacteria</taxon>
        <taxon>Pseudomonadati</taxon>
        <taxon>Pseudomonadota</taxon>
        <taxon>Gammaproteobacteria</taxon>
        <taxon>Pseudomonadales</taxon>
        <taxon>Pseudomonadaceae</taxon>
        <taxon>Pseudomonas</taxon>
    </lineage>
</organism>
<dbReference type="PATRIC" id="fig|294.162.peg.282"/>
<dbReference type="AlphaFoldDB" id="A0A0P8ZWD4"/>
<sequence length="63" mass="6846">MTDASLKDFRMSALCCGVMLAWAAVVNEERLASMRVVAARCLSEKSIAGGIPLQVVCKRYLIV</sequence>
<evidence type="ECO:0000313" key="2">
    <source>
        <dbReference type="Proteomes" id="UP000050349"/>
    </source>
</evidence>
<comment type="caution">
    <text evidence="1">The sequence shown here is derived from an EMBL/GenBank/DDBJ whole genome shotgun (WGS) entry which is preliminary data.</text>
</comment>
<accession>A0A0P8ZWD4</accession>
<dbReference type="Proteomes" id="UP000050349">
    <property type="component" value="Unassembled WGS sequence"/>
</dbReference>
<name>A0A0P8ZWD4_PSEFL</name>
<reference evidence="1 2" key="1">
    <citation type="submission" date="2015-09" db="EMBL/GenBank/DDBJ databases">
        <authorList>
            <person name="Jackson K.R."/>
            <person name="Lunt B.L."/>
            <person name="Fisher J.N.B."/>
            <person name="Gardner A.V."/>
            <person name="Bailey M.E."/>
            <person name="Deus L.M."/>
            <person name="Earl A.S."/>
            <person name="Gibby P.D."/>
            <person name="Hartmann K.A."/>
            <person name="Liu J.E."/>
            <person name="Manci A.M."/>
            <person name="Nielsen D.A."/>
            <person name="Solomon M.B."/>
            <person name="Breakwell D.P."/>
            <person name="Burnett S.H."/>
            <person name="Grose J.H."/>
        </authorList>
    </citation>
    <scope>NUCLEOTIDE SEQUENCE [LARGE SCALE GENOMIC DNA]</scope>
    <source>
        <strain evidence="1 2">S613</strain>
    </source>
</reference>
<evidence type="ECO:0000313" key="1">
    <source>
        <dbReference type="EMBL" id="KPU61916.1"/>
    </source>
</evidence>
<protein>
    <submittedName>
        <fullName evidence="1">Uncharacterized protein</fullName>
    </submittedName>
</protein>